<dbReference type="Pfam" id="PF02518">
    <property type="entry name" value="HATPase_c"/>
    <property type="match status" value="1"/>
</dbReference>
<proteinExistence type="predicted"/>
<evidence type="ECO:0000313" key="4">
    <source>
        <dbReference type="EMBL" id="PIW96611.1"/>
    </source>
</evidence>
<dbReference type="EMBL" id="PFHR01000217">
    <property type="protein sequence ID" value="PIW96611.1"/>
    <property type="molecule type" value="Genomic_DNA"/>
</dbReference>
<reference evidence="5" key="1">
    <citation type="submission" date="2017-09" db="EMBL/GenBank/DDBJ databases">
        <title>Depth-based differentiation of microbial function through sediment-hosted aquifers and enrichment of novel symbionts in the deep terrestrial subsurface.</title>
        <authorList>
            <person name="Probst A.J."/>
            <person name="Ladd B."/>
            <person name="Jarett J.K."/>
            <person name="Geller-Mcgrath D.E."/>
            <person name="Sieber C.M.K."/>
            <person name="Emerson J.B."/>
            <person name="Anantharaman K."/>
            <person name="Thomas B.C."/>
            <person name="Malmstrom R."/>
            <person name="Stieglmeier M."/>
            <person name="Klingl A."/>
            <person name="Woyke T."/>
            <person name="Ryan C.M."/>
            <person name="Banfield J.F."/>
        </authorList>
    </citation>
    <scope>NUCLEOTIDE SEQUENCE [LARGE SCALE GENOMIC DNA]</scope>
</reference>
<dbReference type="InterPro" id="IPR004358">
    <property type="entry name" value="Sig_transdc_His_kin-like_C"/>
</dbReference>
<organism evidence="4 5">
    <name type="scientific">Candidatus Kaiserbacteria bacterium CG_4_8_14_3_um_filter_38_9</name>
    <dbReference type="NCBI Taxonomy" id="1974599"/>
    <lineage>
        <taxon>Bacteria</taxon>
        <taxon>Candidatus Kaiseribacteriota</taxon>
    </lineage>
</organism>
<dbReference type="PRINTS" id="PR00344">
    <property type="entry name" value="BCTRLSENSOR"/>
</dbReference>
<feature type="domain" description="Histidine kinase/HSP90-like ATPase" evidence="3">
    <location>
        <begin position="2"/>
        <end position="45"/>
    </location>
</feature>
<dbReference type="GO" id="GO:0004673">
    <property type="term" value="F:protein histidine kinase activity"/>
    <property type="evidence" value="ECO:0007669"/>
    <property type="project" value="UniProtKB-EC"/>
</dbReference>
<name>A0A2M7IMT8_9BACT</name>
<feature type="non-terminal residue" evidence="4">
    <location>
        <position position="1"/>
    </location>
</feature>
<dbReference type="InterPro" id="IPR003594">
    <property type="entry name" value="HATPase_dom"/>
</dbReference>
<feature type="non-terminal residue" evidence="4">
    <location>
        <position position="46"/>
    </location>
</feature>
<comment type="catalytic activity">
    <reaction evidence="1">
        <text>ATP + protein L-histidine = ADP + protein N-phospho-L-histidine.</text>
        <dbReference type="EC" id="2.7.13.3"/>
    </reaction>
</comment>
<evidence type="ECO:0000256" key="2">
    <source>
        <dbReference type="ARBA" id="ARBA00012438"/>
    </source>
</evidence>
<dbReference type="InterPro" id="IPR036890">
    <property type="entry name" value="HATPase_C_sf"/>
</dbReference>
<protein>
    <recommendedName>
        <fullName evidence="2">histidine kinase</fullName>
        <ecNumber evidence="2">2.7.13.3</ecNumber>
    </recommendedName>
</protein>
<dbReference type="AlphaFoldDB" id="A0A2M7IMT8"/>
<gene>
    <name evidence="4" type="ORF">COZ82_04095</name>
</gene>
<keyword evidence="4" id="KW-0808">Transferase</keyword>
<dbReference type="SUPFAM" id="SSF55874">
    <property type="entry name" value="ATPase domain of HSP90 chaperone/DNA topoisomerase II/histidine kinase"/>
    <property type="match status" value="1"/>
</dbReference>
<dbReference type="EC" id="2.7.13.3" evidence="2"/>
<dbReference type="Proteomes" id="UP000230837">
    <property type="component" value="Unassembled WGS sequence"/>
</dbReference>
<evidence type="ECO:0000259" key="3">
    <source>
        <dbReference type="Pfam" id="PF02518"/>
    </source>
</evidence>
<comment type="caution">
    <text evidence="4">The sequence shown here is derived from an EMBL/GenBank/DDBJ whole genome shotgun (WGS) entry which is preliminary data.</text>
</comment>
<keyword evidence="4" id="KW-0418">Kinase</keyword>
<evidence type="ECO:0000313" key="5">
    <source>
        <dbReference type="Proteomes" id="UP000230837"/>
    </source>
</evidence>
<sequence>IESLFEKFSRASNANSVNIKGTGLGLFVAREMARAMKGEVTAHSEG</sequence>
<accession>A0A2M7IMT8</accession>
<evidence type="ECO:0000256" key="1">
    <source>
        <dbReference type="ARBA" id="ARBA00000085"/>
    </source>
</evidence>
<dbReference type="Gene3D" id="3.30.565.10">
    <property type="entry name" value="Histidine kinase-like ATPase, C-terminal domain"/>
    <property type="match status" value="1"/>
</dbReference>